<keyword evidence="2 6" id="KW-0812">Transmembrane</keyword>
<dbReference type="Pfam" id="PF00002">
    <property type="entry name" value="7tm_2"/>
    <property type="match status" value="1"/>
</dbReference>
<evidence type="ECO:0000313" key="10">
    <source>
        <dbReference type="Proteomes" id="UP001231518"/>
    </source>
</evidence>
<feature type="compositionally biased region" description="Polar residues" evidence="5">
    <location>
        <begin position="583"/>
        <end position="600"/>
    </location>
</feature>
<dbReference type="InterPro" id="IPR052808">
    <property type="entry name" value="GPCR_Mth-like"/>
</dbReference>
<feature type="transmembrane region" description="Helical" evidence="6">
    <location>
        <begin position="456"/>
        <end position="479"/>
    </location>
</feature>
<feature type="region of interest" description="Disordered" evidence="5">
    <location>
        <begin position="578"/>
        <end position="624"/>
    </location>
</feature>
<gene>
    <name evidence="9" type="ORF">PYW07_004221</name>
</gene>
<feature type="transmembrane region" description="Helical" evidence="6">
    <location>
        <begin position="530"/>
        <end position="552"/>
    </location>
</feature>
<dbReference type="GO" id="GO:0016020">
    <property type="term" value="C:membrane"/>
    <property type="evidence" value="ECO:0007669"/>
    <property type="project" value="UniProtKB-SubCell"/>
</dbReference>
<evidence type="ECO:0000256" key="7">
    <source>
        <dbReference type="SAM" id="SignalP"/>
    </source>
</evidence>
<protein>
    <recommendedName>
        <fullName evidence="8">G-protein coupled receptors family 2 profile 2 domain-containing protein</fullName>
    </recommendedName>
</protein>
<dbReference type="InterPro" id="IPR000832">
    <property type="entry name" value="GPCR_2_secretin-like"/>
</dbReference>
<proteinExistence type="predicted"/>
<feature type="chain" id="PRO_5042089892" description="G-protein coupled receptors family 2 profile 2 domain-containing protein" evidence="7">
    <location>
        <begin position="21"/>
        <end position="624"/>
    </location>
</feature>
<feature type="transmembrane region" description="Helical" evidence="6">
    <location>
        <begin position="362"/>
        <end position="387"/>
    </location>
</feature>
<organism evidence="9 10">
    <name type="scientific">Mythimna separata</name>
    <name type="common">Oriental armyworm</name>
    <name type="synonym">Pseudaletia separata</name>
    <dbReference type="NCBI Taxonomy" id="271217"/>
    <lineage>
        <taxon>Eukaryota</taxon>
        <taxon>Metazoa</taxon>
        <taxon>Ecdysozoa</taxon>
        <taxon>Arthropoda</taxon>
        <taxon>Hexapoda</taxon>
        <taxon>Insecta</taxon>
        <taxon>Pterygota</taxon>
        <taxon>Neoptera</taxon>
        <taxon>Endopterygota</taxon>
        <taxon>Lepidoptera</taxon>
        <taxon>Glossata</taxon>
        <taxon>Ditrysia</taxon>
        <taxon>Noctuoidea</taxon>
        <taxon>Noctuidae</taxon>
        <taxon>Noctuinae</taxon>
        <taxon>Hadenini</taxon>
        <taxon>Mythimna</taxon>
    </lineage>
</organism>
<keyword evidence="4 6" id="KW-0472">Membrane</keyword>
<dbReference type="Proteomes" id="UP001231518">
    <property type="component" value="Chromosome 15"/>
</dbReference>
<keyword evidence="7" id="KW-0732">Signal</keyword>
<dbReference type="GO" id="GO:0007166">
    <property type="term" value="P:cell surface receptor signaling pathway"/>
    <property type="evidence" value="ECO:0007669"/>
    <property type="project" value="InterPro"/>
</dbReference>
<evidence type="ECO:0000256" key="3">
    <source>
        <dbReference type="ARBA" id="ARBA00022989"/>
    </source>
</evidence>
<evidence type="ECO:0000256" key="5">
    <source>
        <dbReference type="SAM" id="MobiDB-lite"/>
    </source>
</evidence>
<evidence type="ECO:0000313" key="9">
    <source>
        <dbReference type="EMBL" id="KAJ8723041.1"/>
    </source>
</evidence>
<feature type="signal peptide" evidence="7">
    <location>
        <begin position="1"/>
        <end position="20"/>
    </location>
</feature>
<feature type="transmembrane region" description="Helical" evidence="6">
    <location>
        <begin position="408"/>
        <end position="427"/>
    </location>
</feature>
<evidence type="ECO:0000256" key="6">
    <source>
        <dbReference type="SAM" id="Phobius"/>
    </source>
</evidence>
<evidence type="ECO:0000259" key="8">
    <source>
        <dbReference type="PROSITE" id="PS50261"/>
    </source>
</evidence>
<dbReference type="PANTHER" id="PTHR46953">
    <property type="entry name" value="G-PROTEIN COUPLED RECEPTOR MTH-LIKE 1-RELATED"/>
    <property type="match status" value="1"/>
</dbReference>
<feature type="compositionally biased region" description="Pro residues" evidence="5">
    <location>
        <begin position="603"/>
        <end position="618"/>
    </location>
</feature>
<comment type="caution">
    <text evidence="9">The sequence shown here is derived from an EMBL/GenBank/DDBJ whole genome shotgun (WGS) entry which is preliminary data.</text>
</comment>
<dbReference type="PANTHER" id="PTHR46953:SF1">
    <property type="entry name" value="G-PROTEIN COUPLED RECEPTOR MTH-LIKE 1-RELATED"/>
    <property type="match status" value="1"/>
</dbReference>
<accession>A0AAD7YPB2</accession>
<reference evidence="9" key="1">
    <citation type="submission" date="2023-03" db="EMBL/GenBank/DDBJ databases">
        <title>Chromosome-level genomes of two armyworms, Mythimna separata and Mythimna loreyi, provide insights into the biosynthesis and reception of sex pheromones.</title>
        <authorList>
            <person name="Zhao H."/>
        </authorList>
    </citation>
    <scope>NUCLEOTIDE SEQUENCE</scope>
    <source>
        <strain evidence="9">BeijingLab</strain>
        <tissue evidence="9">Pupa</tissue>
    </source>
</reference>
<evidence type="ECO:0000256" key="2">
    <source>
        <dbReference type="ARBA" id="ARBA00022692"/>
    </source>
</evidence>
<comment type="subcellular location">
    <subcellularLocation>
        <location evidence="1">Membrane</location>
        <topology evidence="1">Multi-pass membrane protein</topology>
    </subcellularLocation>
</comment>
<dbReference type="CDD" id="cd15039">
    <property type="entry name" value="7tmB3_Methuselah-like"/>
    <property type="match status" value="1"/>
</dbReference>
<feature type="transmembrane region" description="Helical" evidence="6">
    <location>
        <begin position="296"/>
        <end position="320"/>
    </location>
</feature>
<evidence type="ECO:0000256" key="1">
    <source>
        <dbReference type="ARBA" id="ARBA00004141"/>
    </source>
</evidence>
<feature type="domain" description="G-protein coupled receptors family 2 profile 2" evidence="8">
    <location>
        <begin position="294"/>
        <end position="554"/>
    </location>
</feature>
<dbReference type="PROSITE" id="PS50261">
    <property type="entry name" value="G_PROTEIN_RECEP_F2_4"/>
    <property type="match status" value="1"/>
</dbReference>
<dbReference type="InterPro" id="IPR017981">
    <property type="entry name" value="GPCR_2-like_7TM"/>
</dbReference>
<dbReference type="EMBL" id="JARGEI010000012">
    <property type="protein sequence ID" value="KAJ8723041.1"/>
    <property type="molecule type" value="Genomic_DNA"/>
</dbReference>
<keyword evidence="3 6" id="KW-1133">Transmembrane helix</keyword>
<feature type="transmembrane region" description="Helical" evidence="6">
    <location>
        <begin position="500"/>
        <end position="518"/>
    </location>
</feature>
<keyword evidence="10" id="KW-1185">Reference proteome</keyword>
<name>A0AAD7YPB2_MYTSE</name>
<dbReference type="Gene3D" id="1.20.1070.10">
    <property type="entry name" value="Rhodopsin 7-helix transmembrane proteins"/>
    <property type="match status" value="1"/>
</dbReference>
<dbReference type="GO" id="GO:0004930">
    <property type="term" value="F:G protein-coupled receptor activity"/>
    <property type="evidence" value="ECO:0007669"/>
    <property type="project" value="InterPro"/>
</dbReference>
<sequence length="624" mass="65933">MSSLCGVLAAWSVVWTCALAALSPVTLQHCCPPQHALSEDALHATELTPAAAAAACVPVVGNLTRATRILSIKLKKIVYEEPKHWTNKTGIPDCELLRVLPEHAAPYALRGTDGLMILRAAPGSHLLPESYCTDVQAALVCAHALLWQPAKCCAEDHVFDGKDCVGKKADEHAATEASGRQANNVSELAADEASGRAQAVLAELHALINRSAAVHSKVVVGWPACPSESRYAVAGWLAGALLETRGALLLSAAGGGGERLMGGAWCAEAVQGEARARVLACEAQARARGPQASRHLLYGAGLAVGAAFLAATLAAGFALPAAHHALHWRCQTHYVAALMLGDVLLAATQLAGDVVPEGLCRALAVCMHFLFLSAFFWLNTMCFNIWWTFRDFRPTSLERGQELWRLRVYMVYAWGGPLLLAGAAAALDALPEAAAAPFLRPRFAVQRCWFYGDMEILVYFFGPVGVLLLVNLALFVSTTRQLTCGLWRRDEVKSTSERAALGRVCAKLVVVMGVTWGADVVSWAAGGPDYVWYATDLLNALQGVFIFLVVGCQPHAWAALKRAAAACCARGAAGGGGAGGGTRNTHSSTHLPSCGESLTHTTPAPPAPAPAPATPPRIPMETVC</sequence>
<dbReference type="AlphaFoldDB" id="A0AAD7YPB2"/>
<evidence type="ECO:0000256" key="4">
    <source>
        <dbReference type="ARBA" id="ARBA00023136"/>
    </source>
</evidence>